<dbReference type="InterPro" id="IPR002347">
    <property type="entry name" value="SDR_fam"/>
</dbReference>
<dbReference type="Proteomes" id="UP001595947">
    <property type="component" value="Unassembled WGS sequence"/>
</dbReference>
<dbReference type="InterPro" id="IPR036291">
    <property type="entry name" value="NAD(P)-bd_dom_sf"/>
</dbReference>
<dbReference type="PROSITE" id="PS00061">
    <property type="entry name" value="ADH_SHORT"/>
    <property type="match status" value="1"/>
</dbReference>
<dbReference type="EMBL" id="JBHSIV010000008">
    <property type="protein sequence ID" value="MFC5062608.1"/>
    <property type="molecule type" value="Genomic_DNA"/>
</dbReference>
<protein>
    <submittedName>
        <fullName evidence="3">SDR family NAD(P)-dependent oxidoreductase</fullName>
        <ecNumber evidence="3">1.-.-.-</ecNumber>
    </submittedName>
</protein>
<organism evidence="3 4">
    <name type="scientific">Actinomycetospora atypica</name>
    <dbReference type="NCBI Taxonomy" id="1290095"/>
    <lineage>
        <taxon>Bacteria</taxon>
        <taxon>Bacillati</taxon>
        <taxon>Actinomycetota</taxon>
        <taxon>Actinomycetes</taxon>
        <taxon>Pseudonocardiales</taxon>
        <taxon>Pseudonocardiaceae</taxon>
        <taxon>Actinomycetospora</taxon>
    </lineage>
</organism>
<dbReference type="PANTHER" id="PTHR44196:SF2">
    <property type="entry name" value="SHORT-CHAIN DEHYDROGENASE-RELATED"/>
    <property type="match status" value="1"/>
</dbReference>
<evidence type="ECO:0000256" key="1">
    <source>
        <dbReference type="ARBA" id="ARBA00006484"/>
    </source>
</evidence>
<comment type="caution">
    <text evidence="3">The sequence shown here is derived from an EMBL/GenBank/DDBJ whole genome shotgun (WGS) entry which is preliminary data.</text>
</comment>
<name>A0ABV9YKS3_9PSEU</name>
<dbReference type="Gene3D" id="3.40.50.720">
    <property type="entry name" value="NAD(P)-binding Rossmann-like Domain"/>
    <property type="match status" value="1"/>
</dbReference>
<dbReference type="GO" id="GO:0016491">
    <property type="term" value="F:oxidoreductase activity"/>
    <property type="evidence" value="ECO:0007669"/>
    <property type="project" value="UniProtKB-KW"/>
</dbReference>
<reference evidence="4" key="1">
    <citation type="journal article" date="2019" name="Int. J. Syst. Evol. Microbiol.">
        <title>The Global Catalogue of Microorganisms (GCM) 10K type strain sequencing project: providing services to taxonomists for standard genome sequencing and annotation.</title>
        <authorList>
            <consortium name="The Broad Institute Genomics Platform"/>
            <consortium name="The Broad Institute Genome Sequencing Center for Infectious Disease"/>
            <person name="Wu L."/>
            <person name="Ma J."/>
        </authorList>
    </citation>
    <scope>NUCLEOTIDE SEQUENCE [LARGE SCALE GENOMIC DNA]</scope>
    <source>
        <strain evidence="4">CGMCC 4.7093</strain>
    </source>
</reference>
<dbReference type="PRINTS" id="PR00081">
    <property type="entry name" value="GDHRDH"/>
</dbReference>
<sequence length="260" mass="26934">MTDRPLALVTGASNGIGAELARIFAEHGHDLIVTAEDASIGDAAERLRRHGTDVTAVQADLSVPDGVEVVDVAVTTAGRPLAAAALNAGIGSGGAFVGSDLADELRVIDLNVRSTVHLAHRVLSEMVSRGEGRVLITSSVVAMMPGSYQAIYNASKSFLQSFTEAVADELRGTGVSVTSLMPGPTATDFFRRAGSVSRSIMGRMPKDDPALVARQGYDALMAGRTAVVGGSPLVQAQAVLAGVLPDQVKTVAHRVIARPR</sequence>
<dbReference type="PANTHER" id="PTHR44196">
    <property type="entry name" value="DEHYDROGENASE/REDUCTASE SDR FAMILY MEMBER 7B"/>
    <property type="match status" value="1"/>
</dbReference>
<dbReference type="CDD" id="cd05233">
    <property type="entry name" value="SDR_c"/>
    <property type="match status" value="1"/>
</dbReference>
<evidence type="ECO:0000313" key="3">
    <source>
        <dbReference type="EMBL" id="MFC5062608.1"/>
    </source>
</evidence>
<evidence type="ECO:0000313" key="4">
    <source>
        <dbReference type="Proteomes" id="UP001595947"/>
    </source>
</evidence>
<gene>
    <name evidence="3" type="ORF">ACFPBZ_10355</name>
</gene>
<dbReference type="InterPro" id="IPR020904">
    <property type="entry name" value="Sc_DH/Rdtase_CS"/>
</dbReference>
<dbReference type="RefSeq" id="WP_378035957.1">
    <property type="nucleotide sequence ID" value="NZ_JBHSIV010000008.1"/>
</dbReference>
<proteinExistence type="inferred from homology"/>
<comment type="similarity">
    <text evidence="1">Belongs to the short-chain dehydrogenases/reductases (SDR) family.</text>
</comment>
<dbReference type="Pfam" id="PF00106">
    <property type="entry name" value="adh_short"/>
    <property type="match status" value="1"/>
</dbReference>
<accession>A0ABV9YKS3</accession>
<dbReference type="SUPFAM" id="SSF51735">
    <property type="entry name" value="NAD(P)-binding Rossmann-fold domains"/>
    <property type="match status" value="1"/>
</dbReference>
<evidence type="ECO:0000256" key="2">
    <source>
        <dbReference type="ARBA" id="ARBA00023002"/>
    </source>
</evidence>
<keyword evidence="2 3" id="KW-0560">Oxidoreductase</keyword>
<dbReference type="EC" id="1.-.-.-" evidence="3"/>
<keyword evidence="4" id="KW-1185">Reference proteome</keyword>